<dbReference type="SUPFAM" id="SSF53244">
    <property type="entry name" value="MurD-like peptide ligases, peptide-binding domain"/>
    <property type="match status" value="1"/>
</dbReference>
<dbReference type="Gene3D" id="3.40.1190.10">
    <property type="entry name" value="Mur-like, catalytic domain"/>
    <property type="match status" value="1"/>
</dbReference>
<dbReference type="SUPFAM" id="SSF63418">
    <property type="entry name" value="MurE/MurF N-terminal domain"/>
    <property type="match status" value="1"/>
</dbReference>
<accession>A0A2W5BZA3</accession>
<dbReference type="InterPro" id="IPR036615">
    <property type="entry name" value="Mur_ligase_C_dom_sf"/>
</dbReference>
<dbReference type="PANTHER" id="PTHR23135:SF4">
    <property type="entry name" value="UDP-N-ACETYLMURAMOYL-L-ALANYL-D-GLUTAMATE--2,6-DIAMINOPIMELATE LIGASE MURE HOMOLOG, CHLOROPLASTIC"/>
    <property type="match status" value="1"/>
</dbReference>
<comment type="catalytic activity">
    <reaction evidence="7">
        <text>UDP-N-acetyl-alpha-D-muramoyl-L-alanyl-D-glutamate + meso-2,6-diaminopimelate + ATP = UDP-N-acetyl-alpha-D-muramoyl-L-alanyl-gamma-D-glutamyl-meso-2,6-diaminopimelate + ADP + phosphate + H(+)</text>
        <dbReference type="Rhea" id="RHEA:23676"/>
        <dbReference type="ChEBI" id="CHEBI:15378"/>
        <dbReference type="ChEBI" id="CHEBI:30616"/>
        <dbReference type="ChEBI" id="CHEBI:43474"/>
        <dbReference type="ChEBI" id="CHEBI:57791"/>
        <dbReference type="ChEBI" id="CHEBI:83900"/>
        <dbReference type="ChEBI" id="CHEBI:83905"/>
        <dbReference type="ChEBI" id="CHEBI:456216"/>
        <dbReference type="EC" id="6.3.2.13"/>
    </reaction>
</comment>
<evidence type="ECO:0000259" key="9">
    <source>
        <dbReference type="Pfam" id="PF01225"/>
    </source>
</evidence>
<sequence>MQRRDRLLLSQIIDNPARDVDVGGITADSRAVRENFIYAALPGSKTHGRDYIGDALMHGAGVIVAEHGTKLPEGQDAVLIETDNARLTLAKMAARFYGKQPETIVAVTGTSGKTSTVSFTQQLWSLCGVPMAASLGTLGVRAPGLSRYGSLTTPDTVSLHAELADLASVGITHLAMEASSHGLDQFRLDGVKIKAAAYTNLSRDHLDYHPTMEDYFQAKSRLFTDLLIDGGTAVLNADDEYFGRIEAICKQRNLRVLSYGENGADIRLAERALQPHGQMLKLSVLGEDYEVLLPLVGKFQTMNALCALGLVLSEGGEASMIVPQLAQLRGVPGRLEQVVGHPAGAGVYVDYAHKPGALEAVLNTLRPHTDGKLVCLFGCGGNRDAGKRPIMGRISAGLADVTIVTDDNPRSEDAQTIRHAILEGAPDAVEIGGRRDAIRYAIQNLNEGDILVIAGKGHEQGQIVGDIVEPFDDVAEAEQAINDLLNKKLKA</sequence>
<evidence type="ECO:0000256" key="1">
    <source>
        <dbReference type="ARBA" id="ARBA00005898"/>
    </source>
</evidence>
<keyword evidence="7" id="KW-0963">Cytoplasm</keyword>
<dbReference type="PANTHER" id="PTHR23135">
    <property type="entry name" value="MUR LIGASE FAMILY MEMBER"/>
    <property type="match status" value="1"/>
</dbReference>
<name>A0A2W5BZA3_9BACT</name>
<dbReference type="UniPathway" id="UPA00219"/>
<keyword evidence="5 7" id="KW-0131">Cell cycle</keyword>
<dbReference type="Gene3D" id="3.40.1390.10">
    <property type="entry name" value="MurE/MurF, N-terminal domain"/>
    <property type="match status" value="1"/>
</dbReference>
<dbReference type="GO" id="GO:0009252">
    <property type="term" value="P:peptidoglycan biosynthetic process"/>
    <property type="evidence" value="ECO:0007669"/>
    <property type="project" value="UniProtKB-UniRule"/>
</dbReference>
<keyword evidence="2 7" id="KW-0132">Cell division</keyword>
<keyword evidence="4 7" id="KW-0573">Peptidoglycan synthesis</keyword>
<dbReference type="Proteomes" id="UP000249557">
    <property type="component" value="Unassembled WGS sequence"/>
</dbReference>
<dbReference type="Gene3D" id="3.90.190.20">
    <property type="entry name" value="Mur ligase, C-terminal domain"/>
    <property type="match status" value="1"/>
</dbReference>
<evidence type="ECO:0000256" key="7">
    <source>
        <dbReference type="HAMAP-Rule" id="MF_00208"/>
    </source>
</evidence>
<dbReference type="InterPro" id="IPR004101">
    <property type="entry name" value="Mur_ligase_C"/>
</dbReference>
<dbReference type="InterPro" id="IPR000713">
    <property type="entry name" value="Mur_ligase_N"/>
</dbReference>
<dbReference type="EC" id="6.3.2.13" evidence="7"/>
<keyword evidence="7" id="KW-0547">Nucleotide-binding</keyword>
<feature type="binding site" evidence="7">
    <location>
        <begin position="109"/>
        <end position="115"/>
    </location>
    <ligand>
        <name>ATP</name>
        <dbReference type="ChEBI" id="CHEBI:30616"/>
    </ligand>
</feature>
<dbReference type="GO" id="GO:0005524">
    <property type="term" value="F:ATP binding"/>
    <property type="evidence" value="ECO:0007669"/>
    <property type="project" value="UniProtKB-UniRule"/>
</dbReference>
<dbReference type="NCBIfam" id="NF001126">
    <property type="entry name" value="PRK00139.1-4"/>
    <property type="match status" value="1"/>
</dbReference>
<organism evidence="12 13">
    <name type="scientific">Micavibrio aeruginosavorus</name>
    <dbReference type="NCBI Taxonomy" id="349221"/>
    <lineage>
        <taxon>Bacteria</taxon>
        <taxon>Pseudomonadati</taxon>
        <taxon>Bdellovibrionota</taxon>
        <taxon>Bdellovibrionia</taxon>
        <taxon>Bdellovibrionales</taxon>
        <taxon>Pseudobdellovibrionaceae</taxon>
        <taxon>Micavibrio</taxon>
    </lineage>
</organism>
<feature type="binding site" evidence="7">
    <location>
        <position position="179"/>
    </location>
    <ligand>
        <name>UDP-N-acetyl-alpha-D-muramoyl-L-alanyl-D-glutamate</name>
        <dbReference type="ChEBI" id="CHEBI:83900"/>
    </ligand>
</feature>
<evidence type="ECO:0000256" key="2">
    <source>
        <dbReference type="ARBA" id="ARBA00022618"/>
    </source>
</evidence>
<keyword evidence="6 7" id="KW-0961">Cell wall biogenesis/degradation</keyword>
<feature type="short sequence motif" description="Meso-diaminopimelate recognition motif" evidence="7">
    <location>
        <begin position="407"/>
        <end position="410"/>
    </location>
</feature>
<feature type="binding site" evidence="7">
    <location>
        <position position="29"/>
    </location>
    <ligand>
        <name>UDP-N-acetyl-alpha-D-muramoyl-L-alanyl-D-glutamate</name>
        <dbReference type="ChEBI" id="CHEBI:83900"/>
    </ligand>
</feature>
<dbReference type="SUPFAM" id="SSF53623">
    <property type="entry name" value="MurD-like peptide ligases, catalytic domain"/>
    <property type="match status" value="1"/>
</dbReference>
<dbReference type="EMBL" id="QFNK01000073">
    <property type="protein sequence ID" value="PZO87098.1"/>
    <property type="molecule type" value="Genomic_DNA"/>
</dbReference>
<feature type="domain" description="Mur ligase N-terminal catalytic" evidence="9">
    <location>
        <begin position="23"/>
        <end position="97"/>
    </location>
</feature>
<evidence type="ECO:0000313" key="13">
    <source>
        <dbReference type="Proteomes" id="UP000249557"/>
    </source>
</evidence>
<feature type="binding site" evidence="7">
    <location>
        <begin position="407"/>
        <end position="410"/>
    </location>
    <ligand>
        <name>meso-2,6-diaminopimelate</name>
        <dbReference type="ChEBI" id="CHEBI:57791"/>
    </ligand>
</feature>
<evidence type="ECO:0000259" key="11">
    <source>
        <dbReference type="Pfam" id="PF08245"/>
    </source>
</evidence>
<feature type="binding site" evidence="7">
    <location>
        <position position="455"/>
    </location>
    <ligand>
        <name>meso-2,6-diaminopimelate</name>
        <dbReference type="ChEBI" id="CHEBI:57791"/>
    </ligand>
</feature>
<feature type="domain" description="Mur ligase C-terminal" evidence="10">
    <location>
        <begin position="333"/>
        <end position="457"/>
    </location>
</feature>
<comment type="PTM">
    <text evidence="7">Carboxylation is probably crucial for Mg(2+) binding and, consequently, for the gamma-phosphate positioning of ATP.</text>
</comment>
<dbReference type="Pfam" id="PF02875">
    <property type="entry name" value="Mur_ligase_C"/>
    <property type="match status" value="1"/>
</dbReference>
<evidence type="ECO:0000256" key="6">
    <source>
        <dbReference type="ARBA" id="ARBA00023316"/>
    </source>
</evidence>
<keyword evidence="7 12" id="KW-0436">Ligase</keyword>
<dbReference type="Pfam" id="PF08245">
    <property type="entry name" value="Mur_ligase_M"/>
    <property type="match status" value="1"/>
</dbReference>
<dbReference type="NCBIfam" id="TIGR01085">
    <property type="entry name" value="murE"/>
    <property type="match status" value="1"/>
</dbReference>
<comment type="similarity">
    <text evidence="1 7">Belongs to the MurCDEF family. MurE subfamily.</text>
</comment>
<evidence type="ECO:0000256" key="5">
    <source>
        <dbReference type="ARBA" id="ARBA00023306"/>
    </source>
</evidence>
<dbReference type="InterPro" id="IPR035911">
    <property type="entry name" value="MurE/MurF_N"/>
</dbReference>
<comment type="subcellular location">
    <subcellularLocation>
        <location evidence="7 8">Cytoplasm</location>
    </subcellularLocation>
</comment>
<evidence type="ECO:0000256" key="4">
    <source>
        <dbReference type="ARBA" id="ARBA00022984"/>
    </source>
</evidence>
<keyword evidence="7" id="KW-0067">ATP-binding</keyword>
<dbReference type="GO" id="GO:0000287">
    <property type="term" value="F:magnesium ion binding"/>
    <property type="evidence" value="ECO:0007669"/>
    <property type="project" value="UniProtKB-UniRule"/>
</dbReference>
<comment type="caution">
    <text evidence="7">Lacks conserved residue(s) required for the propagation of feature annotation.</text>
</comment>
<feature type="binding site" evidence="7">
    <location>
        <begin position="152"/>
        <end position="153"/>
    </location>
    <ligand>
        <name>UDP-N-acetyl-alpha-D-muramoyl-L-alanyl-D-glutamate</name>
        <dbReference type="ChEBI" id="CHEBI:83900"/>
    </ligand>
</feature>
<evidence type="ECO:0000259" key="10">
    <source>
        <dbReference type="Pfam" id="PF02875"/>
    </source>
</evidence>
<dbReference type="Pfam" id="PF01225">
    <property type="entry name" value="Mur_ligase"/>
    <property type="match status" value="1"/>
</dbReference>
<protein>
    <recommendedName>
        <fullName evidence="7">UDP-N-acetylmuramoyl-L-alanyl-D-glutamate--2,6-diaminopimelate ligase</fullName>
        <ecNumber evidence="7">6.3.2.13</ecNumber>
    </recommendedName>
    <alternativeName>
        <fullName evidence="7">Meso-A2pm-adding enzyme</fullName>
    </alternativeName>
    <alternativeName>
        <fullName evidence="7">Meso-diaminopimelate-adding enzyme</fullName>
    </alternativeName>
    <alternativeName>
        <fullName evidence="7">UDP-MurNAc-L-Ala-D-Glu:meso-diaminopimelate ligase</fullName>
    </alternativeName>
    <alternativeName>
        <fullName evidence="7">UDP-MurNAc-tripeptide synthetase</fullName>
    </alternativeName>
    <alternativeName>
        <fullName evidence="7">UDP-N-acetylmuramyl-tripeptide synthetase</fullName>
    </alternativeName>
</protein>
<dbReference type="GO" id="GO:0008765">
    <property type="term" value="F:UDP-N-acetylmuramoylalanyl-D-glutamate-2,6-diaminopimelate ligase activity"/>
    <property type="evidence" value="ECO:0007669"/>
    <property type="project" value="UniProtKB-UniRule"/>
</dbReference>
<evidence type="ECO:0000256" key="3">
    <source>
        <dbReference type="ARBA" id="ARBA00022960"/>
    </source>
</evidence>
<dbReference type="NCBIfam" id="NF001124">
    <property type="entry name" value="PRK00139.1-2"/>
    <property type="match status" value="1"/>
</dbReference>
<comment type="caution">
    <text evidence="12">The sequence shown here is derived from an EMBL/GenBank/DDBJ whole genome shotgun (WGS) entry which is preliminary data.</text>
</comment>
<comment type="function">
    <text evidence="7">Catalyzes the addition of meso-diaminopimelic acid to the nucleotide precursor UDP-N-acetylmuramoyl-L-alanyl-D-glutamate (UMAG) in the biosynthesis of bacterial cell-wall peptidoglycan.</text>
</comment>
<comment type="pathway">
    <text evidence="7 8">Cell wall biogenesis; peptidoglycan biosynthesis.</text>
</comment>
<evidence type="ECO:0000313" key="12">
    <source>
        <dbReference type="EMBL" id="PZO87098.1"/>
    </source>
</evidence>
<proteinExistence type="inferred from homology"/>
<keyword evidence="7" id="KW-0460">Magnesium</keyword>
<dbReference type="GO" id="GO:0051301">
    <property type="term" value="P:cell division"/>
    <property type="evidence" value="ECO:0007669"/>
    <property type="project" value="UniProtKB-KW"/>
</dbReference>
<reference evidence="12 13" key="1">
    <citation type="submission" date="2017-08" db="EMBL/GenBank/DDBJ databases">
        <title>Infants hospitalized years apart are colonized by the same room-sourced microbial strains.</title>
        <authorList>
            <person name="Brooks B."/>
            <person name="Olm M.R."/>
            <person name="Firek B.A."/>
            <person name="Baker R."/>
            <person name="Thomas B.C."/>
            <person name="Morowitz M.J."/>
            <person name="Banfield J.F."/>
        </authorList>
    </citation>
    <scope>NUCLEOTIDE SEQUENCE [LARGE SCALE GENOMIC DNA]</scope>
    <source>
        <strain evidence="12">S2_018_000_R2_104</strain>
    </source>
</reference>
<feature type="binding site" evidence="7">
    <location>
        <position position="187"/>
    </location>
    <ligand>
        <name>UDP-N-acetyl-alpha-D-muramoyl-L-alanyl-D-glutamate</name>
        <dbReference type="ChEBI" id="CHEBI:83900"/>
    </ligand>
</feature>
<dbReference type="GO" id="GO:0005737">
    <property type="term" value="C:cytoplasm"/>
    <property type="evidence" value="ECO:0007669"/>
    <property type="project" value="UniProtKB-SubCell"/>
</dbReference>
<dbReference type="InterPro" id="IPR013221">
    <property type="entry name" value="Mur_ligase_cen"/>
</dbReference>
<keyword evidence="3 7" id="KW-0133">Cell shape</keyword>
<dbReference type="AlphaFoldDB" id="A0A2W5BZA3"/>
<dbReference type="GO" id="GO:0008360">
    <property type="term" value="P:regulation of cell shape"/>
    <property type="evidence" value="ECO:0007669"/>
    <property type="project" value="UniProtKB-KW"/>
</dbReference>
<feature type="domain" description="Mur ligase central" evidence="11">
    <location>
        <begin position="107"/>
        <end position="310"/>
    </location>
</feature>
<dbReference type="HAMAP" id="MF_00208">
    <property type="entry name" value="MurE"/>
    <property type="match status" value="1"/>
</dbReference>
<feature type="binding site" evidence="7">
    <location>
        <position position="383"/>
    </location>
    <ligand>
        <name>meso-2,6-diaminopimelate</name>
        <dbReference type="ChEBI" id="CHEBI:57791"/>
    </ligand>
</feature>
<dbReference type="GO" id="GO:0071555">
    <property type="term" value="P:cell wall organization"/>
    <property type="evidence" value="ECO:0007669"/>
    <property type="project" value="UniProtKB-KW"/>
</dbReference>
<evidence type="ECO:0000256" key="8">
    <source>
        <dbReference type="RuleBase" id="RU004135"/>
    </source>
</evidence>
<feature type="binding site" evidence="7">
    <location>
        <position position="459"/>
    </location>
    <ligand>
        <name>meso-2,6-diaminopimelate</name>
        <dbReference type="ChEBI" id="CHEBI:57791"/>
    </ligand>
</feature>
<dbReference type="InterPro" id="IPR005761">
    <property type="entry name" value="UDP-N-AcMur-Glu-dNH2Pim_ligase"/>
</dbReference>
<gene>
    <name evidence="7" type="primary">murE</name>
    <name evidence="12" type="ORF">DI626_04780</name>
</gene>
<dbReference type="InterPro" id="IPR036565">
    <property type="entry name" value="Mur-like_cat_sf"/>
</dbReference>
<feature type="binding site" evidence="7">
    <location>
        <position position="185"/>
    </location>
    <ligand>
        <name>UDP-N-acetyl-alpha-D-muramoyl-L-alanyl-D-glutamate</name>
        <dbReference type="ChEBI" id="CHEBI:83900"/>
    </ligand>
</feature>
<comment type="cofactor">
    <cofactor evidence="7">
        <name>Mg(2+)</name>
        <dbReference type="ChEBI" id="CHEBI:18420"/>
    </cofactor>
</comment>
<feature type="modified residue" description="N6-carboxylysine" evidence="7">
    <location>
        <position position="219"/>
    </location>
</feature>